<accession>A0A0R2NX83</accession>
<reference evidence="1 2" key="1">
    <citation type="journal article" date="2015" name="Genome Announc.">
        <title>Expanding the biotechnology potential of lactobacilli through comparative genomics of 213 strains and associated genera.</title>
        <authorList>
            <person name="Sun Z."/>
            <person name="Harris H.M."/>
            <person name="McCann A."/>
            <person name="Guo C."/>
            <person name="Argimon S."/>
            <person name="Zhang W."/>
            <person name="Yang X."/>
            <person name="Jeffery I.B."/>
            <person name="Cooney J.C."/>
            <person name="Kagawa T.F."/>
            <person name="Liu W."/>
            <person name="Song Y."/>
            <person name="Salvetti E."/>
            <person name="Wrobel A."/>
            <person name="Rasinkangas P."/>
            <person name="Parkhill J."/>
            <person name="Rea M.C."/>
            <person name="O'Sullivan O."/>
            <person name="Ritari J."/>
            <person name="Douillard F.P."/>
            <person name="Paul Ross R."/>
            <person name="Yang R."/>
            <person name="Briner A.E."/>
            <person name="Felis G.E."/>
            <person name="de Vos W.M."/>
            <person name="Barrangou R."/>
            <person name="Klaenhammer T.R."/>
            <person name="Caufield P.W."/>
            <person name="Cui Y."/>
            <person name="Zhang H."/>
            <person name="O'Toole P.W."/>
        </authorList>
    </citation>
    <scope>NUCLEOTIDE SEQUENCE [LARGE SCALE GENOMIC DNA]</scope>
    <source>
        <strain evidence="1 2">DSM 21115</strain>
    </source>
</reference>
<proteinExistence type="predicted"/>
<dbReference type="RefSeq" id="WP_024625399.1">
    <property type="nucleotide sequence ID" value="NZ_AYGX02000075.1"/>
</dbReference>
<gene>
    <name evidence="1" type="ORF">DY78_GL003122</name>
</gene>
<keyword evidence="2" id="KW-1185">Reference proteome</keyword>
<dbReference type="Gene3D" id="3.40.50.12780">
    <property type="entry name" value="N-terminal domain of ligase-like"/>
    <property type="match status" value="1"/>
</dbReference>
<sequence>MSDLTDQVTVQLRKNYTQPLMKNNAQGIWYTGADLLEDLALCRTSLQQQTVGTGQNILISLNNATAIPVLLLASWQLGLTVTLLPPTSDLPTLAPQAYAAMVYPPNQTQRLAPNVDPQQISLLTLLLNTAPDFAYFVHDRAPQPATMPPADLLLPASNLATSQAELLAAIQDPTHATTVTDIYDLDTGIVPLLANLITPTPFSLASAG</sequence>
<dbReference type="Proteomes" id="UP000050920">
    <property type="component" value="Unassembled WGS sequence"/>
</dbReference>
<name>A0A0R2NX83_9LACO</name>
<evidence type="ECO:0000313" key="1">
    <source>
        <dbReference type="EMBL" id="KRO27562.1"/>
    </source>
</evidence>
<dbReference type="InterPro" id="IPR042099">
    <property type="entry name" value="ANL_N_sf"/>
</dbReference>
<dbReference type="EMBL" id="AYGX02000075">
    <property type="protein sequence ID" value="KRO27562.1"/>
    <property type="molecule type" value="Genomic_DNA"/>
</dbReference>
<comment type="caution">
    <text evidence="1">The sequence shown here is derived from an EMBL/GenBank/DDBJ whole genome shotgun (WGS) entry which is preliminary data.</text>
</comment>
<dbReference type="AlphaFoldDB" id="A0A0R2NX83"/>
<protein>
    <recommendedName>
        <fullName evidence="3">AMP-dependent synthetase/ligase domain-containing protein</fullName>
    </recommendedName>
</protein>
<dbReference type="SUPFAM" id="SSF56801">
    <property type="entry name" value="Acetyl-CoA synthetase-like"/>
    <property type="match status" value="1"/>
</dbReference>
<evidence type="ECO:0008006" key="3">
    <source>
        <dbReference type="Google" id="ProtNLM"/>
    </source>
</evidence>
<evidence type="ECO:0000313" key="2">
    <source>
        <dbReference type="Proteomes" id="UP000050920"/>
    </source>
</evidence>
<organism evidence="1 2">
    <name type="scientific">Lactiplantibacillus fabifermentans DSM 21115</name>
    <dbReference type="NCBI Taxonomy" id="1413187"/>
    <lineage>
        <taxon>Bacteria</taxon>
        <taxon>Bacillati</taxon>
        <taxon>Bacillota</taxon>
        <taxon>Bacilli</taxon>
        <taxon>Lactobacillales</taxon>
        <taxon>Lactobacillaceae</taxon>
        <taxon>Lactiplantibacillus</taxon>
    </lineage>
</organism>